<gene>
    <name evidence="4" type="ORF">H9C73_13385</name>
</gene>
<keyword evidence="1" id="KW-0106">Calcium</keyword>
<comment type="caution">
    <text evidence="4">The sequence shown here is derived from an EMBL/GenBank/DDBJ whole genome shotgun (WGS) entry which is preliminary data.</text>
</comment>
<dbReference type="PRINTS" id="PR00313">
    <property type="entry name" value="CABNDNGRPT"/>
</dbReference>
<evidence type="ECO:0000313" key="4">
    <source>
        <dbReference type="EMBL" id="MBP0049725.1"/>
    </source>
</evidence>
<sequence length="2212" mass="223063">MPTVSNEVQISGLYAAFFDRAPDWEGLQNWLAKFATEGATLKTIAAGFAEHEVFQSTYGGMSDTDFVNAIYQNMLGGAGDAQGVQDWVNYLAAGNSRADMVAEFVQSALTIDLDDLLATGRLTQAEYDAAAQRQALITNKATVGYNFANTLREDSNVTSFGLAVEQDPAYLASIKALANVDATAESVEAANAFIVSAALSSNPTGYINNNEPSNAEVVGQTFTLTTGSDVPDSTANNDTYTATDTTLTAGDAINGGEGNDTLNYSVATEGDTNEAAFTMDSVEVLNVTNDSVADGGETGQVTFDLSGTTGLETVRADNSTNSVVFNYIQSLNSDDTNEVEIDNLTNITANAGAYYAAAAVTGTSDTVNLEVNSTAMGTLTVGQISNTAVQTATGIETIAINATGAATTITRLNSDITTLEVTGDQDLTIATALNNNGTVSTIDADTFAGDLTLTTGSEAMDVTVDTGAGDDNITVNSSEDVTANLGEGDNTFVADQADNAVTVDVVTVTSGAGNDDITTGMGNDDVTSGAGDDTVRVGTGTDTVNLGAGNDTVTLGDDLSSDDTVIGGEGEDSLRTSDIADVNDNDGVDGNGDFTNVSEMEELVFTTSTNGTLDAGDDVDAAANSDNLNGSGIHTVTFEDGLNGNALISDVTEVTTVNLEDASGSNLDGNDDFEINRLTDGTEDAINVNVLLNGGFDASFNNMTLDDYETINLDVTDSDTSALTGGGANTVTIADLNAADLNDATLNITGNADLTITNLNTTAGQDIAIDATGTTGSVTIENSTIAAGDMTFTAGDIDVSIDAGDDRDFGGDDSITVGTGDHYINAGNGDNVIVAGDNADIADHSEIITGTGDDNITVGNGNGTTAPNGNEGFDIDAGAGADVITSGAGDDIIVAGTGNDTVSAGAGDDRIIAGTGATILEGVDTLDGGAGNDTFEFTYSTVEATQGLTSADTIIGGDGTDTVKITTSLAGETIVDDIFYNWSSVEVLDVSDTTDNAGVTINAIADAAGLTTIVTNAADDSDDTINVGEGFDNALTIQLGDGDDTINAATAPGAIRVEITDGNLTAADNLTAGTSTSDVLAIEANDGVATVDADEFESIVIVDGTDSGLDADLFGDQDTTVILTDGVVNAGQTFVVDATALQDADAGMTLDATAETDGMLDVRGGEGNDVVLGGAGADLIAGNGGNDTLYGYAGNDSITGGEGNDLIKSGAGADTVDGGAGDDIITGGTQADSLTGGEGADFFRYDALEDSNSTNTDTITDFVSGEDKVEILDSILTGALNFAGNAADFGTAQGNTTDGDGQIDYVFQQDNNTLWVDLNDDGTLNADDLQIKLDGVSAIAAGDVEDYAPAADTITINNNSVSPASSLVGTNIVGGDGTSTLTFQGTNDITGNTLVSVEDAVFAGGSDNTLTASQFDGFDSVTYAAGGISLTLTGGTHSFSAADEVDDVTLVGGSSVSLLENADLDVTTSNAGDSLVNTDQDIDGTYDMQGADDTLNLIGSPRDISGATGLETFENLAFNGDLTMTAAQFDGFEDINKNLAGTNDITLTTATTTATIDATNDDAIDSLELAAGTNVVTIEVSSDVDITETGAGETTLDIAGTYTGTFTDSATADKVILQNGANISGATGLETGDATLLGNATMDDAQHDSYQGGTLTATGGANTITITDAVSGTAHAAVESYVFQTSGSFDVTANTDVNLSGAASADIAVTAGGNTISGTYALAGSSDSLIVANGANITGINGGTATTAETLNMSAVEVMDITMTAAQHDAFTTISQNGSDDTITFTATGGDTSVQGRAGIDTYYINGLGSFTFTVGDADQNVEEDSTSTNLIFNNAIAAAYTGNYSEIGETGDVYTFVGGVDVSGATLSENSNVFLSFNDQAQTVTLTRDQHEAHSTLTNTTGVQTIDVDTVGAVTARVGIEAYVIDDAANTLTVNASQTDVNVDSDDVNADTIVVGGLTVTGDYTVDAADTVEVTDGANLTGVNSGGAIAGLLDLTGGVTTTVAQYNAYDTAGITAGGTADSVTLSDAGTVTANDAVESYVLATGVNQITFDGADAVRADQSVQLSTDADTVVITNATVDDGVDASVSITNFGTGDVINTGASDGIFYNNYAGTAAQAVDSGAIIEIDAAEFQAGVPTNTANVLAWLTAAGVTSNTGAGGELATVIAYNGAGSAALYHIENTNAGADAFDTIELIGIVDAADNSFIGANFA</sequence>
<dbReference type="SUPFAM" id="SSF51120">
    <property type="entry name" value="beta-Roll"/>
    <property type="match status" value="2"/>
</dbReference>
<dbReference type="Proteomes" id="UP000810171">
    <property type="component" value="Unassembled WGS sequence"/>
</dbReference>
<dbReference type="Gene3D" id="2.160.20.160">
    <property type="match status" value="1"/>
</dbReference>
<dbReference type="Gene3D" id="2.150.10.10">
    <property type="entry name" value="Serralysin-like metalloprotease, C-terminal"/>
    <property type="match status" value="3"/>
</dbReference>
<evidence type="ECO:0000256" key="1">
    <source>
        <dbReference type="ARBA" id="ARBA00022837"/>
    </source>
</evidence>
<dbReference type="InterPro" id="IPR001343">
    <property type="entry name" value="Hemolysn_Ca-bd"/>
</dbReference>
<evidence type="ECO:0000313" key="5">
    <source>
        <dbReference type="Proteomes" id="UP000810171"/>
    </source>
</evidence>
<dbReference type="Pfam" id="PF13946">
    <property type="entry name" value="DUF4214"/>
    <property type="match status" value="1"/>
</dbReference>
<accession>A0ABS3ZEJ1</accession>
<evidence type="ECO:0000256" key="2">
    <source>
        <dbReference type="SAM" id="MobiDB-lite"/>
    </source>
</evidence>
<dbReference type="InterPro" id="IPR011049">
    <property type="entry name" value="Serralysin-like_metalloprot_C"/>
</dbReference>
<dbReference type="InterPro" id="IPR038255">
    <property type="entry name" value="PBS_linker_sf"/>
</dbReference>
<dbReference type="Gene3D" id="1.10.3130.20">
    <property type="entry name" value="Phycobilisome linker domain"/>
    <property type="match status" value="1"/>
</dbReference>
<evidence type="ECO:0000259" key="3">
    <source>
        <dbReference type="Pfam" id="PF13946"/>
    </source>
</evidence>
<organism evidence="4 5">
    <name type="scientific">Marinobacterium alkalitolerans</name>
    <dbReference type="NCBI Taxonomy" id="1542925"/>
    <lineage>
        <taxon>Bacteria</taxon>
        <taxon>Pseudomonadati</taxon>
        <taxon>Pseudomonadota</taxon>
        <taxon>Gammaproteobacteria</taxon>
        <taxon>Oceanospirillales</taxon>
        <taxon>Oceanospirillaceae</taxon>
        <taxon>Marinobacterium</taxon>
    </lineage>
</organism>
<proteinExistence type="predicted"/>
<dbReference type="RefSeq" id="WP_209288409.1">
    <property type="nucleotide sequence ID" value="NZ_JACVEW010000023.1"/>
</dbReference>
<reference evidence="4 5" key="1">
    <citation type="submission" date="2020-09" db="EMBL/GenBank/DDBJ databases">
        <authorList>
            <person name="Tanuku N.R.S."/>
        </authorList>
    </citation>
    <scope>NUCLEOTIDE SEQUENCE [LARGE SCALE GENOMIC DNA]</scope>
    <source>
        <strain evidence="4 5">AK62</strain>
    </source>
</reference>
<name>A0ABS3ZEJ1_9GAMM</name>
<keyword evidence="5" id="KW-1185">Reference proteome</keyword>
<feature type="region of interest" description="Disordered" evidence="2">
    <location>
        <begin position="569"/>
        <end position="589"/>
    </location>
</feature>
<dbReference type="Pfam" id="PF00353">
    <property type="entry name" value="HemolysinCabind"/>
    <property type="match status" value="7"/>
</dbReference>
<dbReference type="EMBL" id="JACVEW010000023">
    <property type="protein sequence ID" value="MBP0049725.1"/>
    <property type="molecule type" value="Genomic_DNA"/>
</dbReference>
<dbReference type="PROSITE" id="PS00018">
    <property type="entry name" value="EF_HAND_1"/>
    <property type="match status" value="1"/>
</dbReference>
<feature type="domain" description="DUF4214" evidence="3">
    <location>
        <begin position="45"/>
        <end position="108"/>
    </location>
</feature>
<protein>
    <submittedName>
        <fullName evidence="4">DUF4214 domain-containing protein</fullName>
    </submittedName>
</protein>
<dbReference type="InterPro" id="IPR025282">
    <property type="entry name" value="DUF4214"/>
</dbReference>
<dbReference type="InterPro" id="IPR018247">
    <property type="entry name" value="EF_Hand_1_Ca_BS"/>
</dbReference>